<dbReference type="EMBL" id="SNRY01002295">
    <property type="protein sequence ID" value="KAA6325778.1"/>
    <property type="molecule type" value="Genomic_DNA"/>
</dbReference>
<protein>
    <submittedName>
        <fullName evidence="3">Uncharacterized protein</fullName>
    </submittedName>
</protein>
<reference evidence="3" key="1">
    <citation type="submission" date="2019-03" db="EMBL/GenBank/DDBJ databases">
        <title>Single cell metagenomics reveals metabolic interactions within the superorganism composed of flagellate Streblomastix strix and complex community of Bacteroidetes bacteria on its surface.</title>
        <authorList>
            <person name="Treitli S.C."/>
            <person name="Kolisko M."/>
            <person name="Husnik F."/>
            <person name="Keeling P."/>
            <person name="Hampl V."/>
        </authorList>
    </citation>
    <scope>NUCLEOTIDE SEQUENCE</scope>
    <source>
        <strain evidence="3">STM</strain>
    </source>
</reference>
<comment type="caution">
    <text evidence="3">The sequence shown here is derived from an EMBL/GenBank/DDBJ whole genome shotgun (WGS) entry which is preliminary data.</text>
</comment>
<dbReference type="InterPro" id="IPR058667">
    <property type="entry name" value="DUF6242_C"/>
</dbReference>
<feature type="domain" description="DUF6242" evidence="1">
    <location>
        <begin position="42"/>
        <end position="131"/>
    </location>
</feature>
<accession>A0A5J4QX25</accession>
<dbReference type="Gene3D" id="2.115.10.20">
    <property type="entry name" value="Glycosyl hydrolase domain, family 43"/>
    <property type="match status" value="1"/>
</dbReference>
<feature type="domain" description="DUF6242" evidence="2">
    <location>
        <begin position="137"/>
        <end position="441"/>
    </location>
</feature>
<gene>
    <name evidence="3" type="ORF">EZS27_025046</name>
</gene>
<dbReference type="Pfam" id="PF19755">
    <property type="entry name" value="DUF6242"/>
    <property type="match status" value="1"/>
</dbReference>
<dbReference type="AlphaFoldDB" id="A0A5J4QX25"/>
<evidence type="ECO:0000313" key="3">
    <source>
        <dbReference type="EMBL" id="KAA6325778.1"/>
    </source>
</evidence>
<dbReference type="Pfam" id="PF25852">
    <property type="entry name" value="DUF6242_C"/>
    <property type="match status" value="1"/>
</dbReference>
<dbReference type="InterPro" id="IPR046209">
    <property type="entry name" value="DUF6242_N"/>
</dbReference>
<proteinExistence type="predicted"/>
<dbReference type="InterPro" id="IPR023296">
    <property type="entry name" value="Glyco_hydro_beta-prop_sf"/>
</dbReference>
<dbReference type="PROSITE" id="PS51257">
    <property type="entry name" value="PROKAR_LIPOPROTEIN"/>
    <property type="match status" value="1"/>
</dbReference>
<sequence length="442" mass="49318">MRIRSLLVIISIFFASFVVVSCLGSDIVIEYSSDDTIYTFELDTVYGVNYAFTIDQIKGKIFNKDSMPVGADTIINKILITKLDVMGYTLTGDSLLIISDSLDLSKTMEKPLQLTVLAPNGVSKKDYEVEVRVHRQKPDSLVWIQKTSYLPEGGSITERPKAVLLNDKILVYTPDRQVYWASLNKGNEGAWNRGVTTDLPVTANLSSMLAFNDTLYVVTFDDKVLTSADGLSWSEDAGLSGQGIETLIGSFPDMIAGIKHDTEEKKFFCTTTSDLSGLSGWEKGDELPATSPLFPLKSISSTVYKTKTGLWKAFMMGNVDDETNPVSLTPWFSLDGLRWTPVEAPLSSDDAVSYSCSYMSQPSIIRYDDKFYAFGSNFDAFYVSTEGITWSKVNKLVLFPEVFKKRSDYSAVVDKDNYIWIVWGGSGEVWRGRMNKFGFEIK</sequence>
<name>A0A5J4QX25_9ZZZZ</name>
<evidence type="ECO:0000259" key="2">
    <source>
        <dbReference type="Pfam" id="PF25852"/>
    </source>
</evidence>
<evidence type="ECO:0000259" key="1">
    <source>
        <dbReference type="Pfam" id="PF19755"/>
    </source>
</evidence>
<organism evidence="3">
    <name type="scientific">termite gut metagenome</name>
    <dbReference type="NCBI Taxonomy" id="433724"/>
    <lineage>
        <taxon>unclassified sequences</taxon>
        <taxon>metagenomes</taxon>
        <taxon>organismal metagenomes</taxon>
    </lineage>
</organism>
<dbReference type="SUPFAM" id="SSF75005">
    <property type="entry name" value="Arabinanase/levansucrase/invertase"/>
    <property type="match status" value="1"/>
</dbReference>